<dbReference type="AlphaFoldDB" id="A0A8S2X128"/>
<evidence type="ECO:0000313" key="2">
    <source>
        <dbReference type="EMBL" id="CAF5030217.1"/>
    </source>
</evidence>
<sequence length="39" mass="4657">KEPMIVNEKTLIPNQTGEKVDYNLKIYQKKAQLLDFHRL</sequence>
<evidence type="ECO:0000313" key="1">
    <source>
        <dbReference type="EMBL" id="CAF4469155.1"/>
    </source>
</evidence>
<feature type="non-terminal residue" evidence="1">
    <location>
        <position position="1"/>
    </location>
</feature>
<accession>A0A8S2X128</accession>
<protein>
    <submittedName>
        <fullName evidence="1">Uncharacterized protein</fullName>
    </submittedName>
</protein>
<proteinExistence type="predicted"/>
<evidence type="ECO:0000313" key="3">
    <source>
        <dbReference type="Proteomes" id="UP000681967"/>
    </source>
</evidence>
<organism evidence="1 3">
    <name type="scientific">Rotaria magnacalcarata</name>
    <dbReference type="NCBI Taxonomy" id="392030"/>
    <lineage>
        <taxon>Eukaryota</taxon>
        <taxon>Metazoa</taxon>
        <taxon>Spiralia</taxon>
        <taxon>Gnathifera</taxon>
        <taxon>Rotifera</taxon>
        <taxon>Eurotatoria</taxon>
        <taxon>Bdelloidea</taxon>
        <taxon>Philodinida</taxon>
        <taxon>Philodinidae</taxon>
        <taxon>Rotaria</taxon>
    </lineage>
</organism>
<name>A0A8S2X128_9BILA</name>
<dbReference type="EMBL" id="CAJOBH010070401">
    <property type="protein sequence ID" value="CAF4469155.1"/>
    <property type="molecule type" value="Genomic_DNA"/>
</dbReference>
<reference evidence="1" key="1">
    <citation type="submission" date="2021-02" db="EMBL/GenBank/DDBJ databases">
        <authorList>
            <person name="Nowell W R."/>
        </authorList>
    </citation>
    <scope>NUCLEOTIDE SEQUENCE</scope>
</reference>
<dbReference type="EMBL" id="CAJOBJ010219638">
    <property type="protein sequence ID" value="CAF5030217.1"/>
    <property type="molecule type" value="Genomic_DNA"/>
</dbReference>
<gene>
    <name evidence="1" type="ORF">BYL167_LOCUS34570</name>
    <name evidence="2" type="ORF">GIL414_LOCUS58863</name>
</gene>
<dbReference type="Proteomes" id="UP000681720">
    <property type="component" value="Unassembled WGS sequence"/>
</dbReference>
<comment type="caution">
    <text evidence="1">The sequence shown here is derived from an EMBL/GenBank/DDBJ whole genome shotgun (WGS) entry which is preliminary data.</text>
</comment>
<dbReference type="Proteomes" id="UP000681967">
    <property type="component" value="Unassembled WGS sequence"/>
</dbReference>